<dbReference type="Gene3D" id="3.40.50.150">
    <property type="entry name" value="Vaccinia Virus protein VP39"/>
    <property type="match status" value="1"/>
</dbReference>
<dbReference type="Proteomes" id="UP000028045">
    <property type="component" value="Unassembled WGS sequence"/>
</dbReference>
<proteinExistence type="predicted"/>
<dbReference type="InterPro" id="IPR029063">
    <property type="entry name" value="SAM-dependent_MTases_sf"/>
</dbReference>
<dbReference type="HOGENOM" id="CLU_2198720_0_0_1"/>
<gene>
    <name evidence="1" type="ORF">S7711_11063</name>
</gene>
<evidence type="ECO:0000313" key="1">
    <source>
        <dbReference type="EMBL" id="KEY74764.1"/>
    </source>
</evidence>
<keyword evidence="2" id="KW-1185">Reference proteome</keyword>
<dbReference type="AlphaFoldDB" id="A0A084BB35"/>
<dbReference type="SUPFAM" id="SSF53335">
    <property type="entry name" value="S-adenosyl-L-methionine-dependent methyltransferases"/>
    <property type="match status" value="1"/>
</dbReference>
<reference evidence="1 2" key="1">
    <citation type="journal article" date="2014" name="BMC Genomics">
        <title>Comparative genome sequencing reveals chemotype-specific gene clusters in the toxigenic black mold Stachybotrys.</title>
        <authorList>
            <person name="Semeiks J."/>
            <person name="Borek D."/>
            <person name="Otwinowski Z."/>
            <person name="Grishin N.V."/>
        </authorList>
    </citation>
    <scope>NUCLEOTIDE SEQUENCE [LARGE SCALE GENOMIC DNA]</scope>
    <source>
        <strain evidence="2">CBS 109288 / IBT 7711</strain>
    </source>
</reference>
<dbReference type="OrthoDB" id="10017101at2759"/>
<protein>
    <submittedName>
        <fullName evidence="1">Uncharacterized protein</fullName>
    </submittedName>
</protein>
<organism evidence="1 2">
    <name type="scientific">Stachybotrys chartarum (strain CBS 109288 / IBT 7711)</name>
    <name type="common">Toxic black mold</name>
    <name type="synonym">Stilbospora chartarum</name>
    <dbReference type="NCBI Taxonomy" id="1280523"/>
    <lineage>
        <taxon>Eukaryota</taxon>
        <taxon>Fungi</taxon>
        <taxon>Dikarya</taxon>
        <taxon>Ascomycota</taxon>
        <taxon>Pezizomycotina</taxon>
        <taxon>Sordariomycetes</taxon>
        <taxon>Hypocreomycetidae</taxon>
        <taxon>Hypocreales</taxon>
        <taxon>Stachybotryaceae</taxon>
        <taxon>Stachybotrys</taxon>
    </lineage>
</organism>
<name>A0A084BB35_STACB</name>
<sequence length="108" mass="11638">MIAIAQANYEAGDSKPPGLSFRAATAEKLSIRKTWLNAILGFNYLDPVRDLPGTLRDAHTLLEDGGLLITKTACLSDMSISHWLALPAARLVGKAPFAAFSNKEQLAE</sequence>
<evidence type="ECO:0000313" key="2">
    <source>
        <dbReference type="Proteomes" id="UP000028045"/>
    </source>
</evidence>
<accession>A0A084BB35</accession>
<dbReference type="EMBL" id="KL647490">
    <property type="protein sequence ID" value="KEY74764.1"/>
    <property type="molecule type" value="Genomic_DNA"/>
</dbReference>